<evidence type="ECO:0000256" key="5">
    <source>
        <dbReference type="SAM" id="MobiDB-lite"/>
    </source>
</evidence>
<feature type="region of interest" description="Disordered" evidence="5">
    <location>
        <begin position="1"/>
        <end position="26"/>
    </location>
</feature>
<gene>
    <name evidence="7" type="ORF">CPter91_2181</name>
</gene>
<evidence type="ECO:0000256" key="3">
    <source>
        <dbReference type="ARBA" id="ARBA00023163"/>
    </source>
</evidence>
<evidence type="ECO:0000256" key="4">
    <source>
        <dbReference type="PROSITE-ProRule" id="PRU00335"/>
    </source>
</evidence>
<keyword evidence="3" id="KW-0804">Transcription</keyword>
<dbReference type="Pfam" id="PF00440">
    <property type="entry name" value="TetR_N"/>
    <property type="match status" value="1"/>
</dbReference>
<dbReference type="PANTHER" id="PTHR30055">
    <property type="entry name" value="HTH-TYPE TRANSCRIPTIONAL REGULATOR RUTR"/>
    <property type="match status" value="1"/>
</dbReference>
<sequence>MLSFSKGADMAKRIPGSPSETMRKLPIQERAQRTIETIFETTAQILESEGEAGLTTNKVAEKAGFSIGTLYQYFPSKDAILTALIARERRRVMDELDALMESAETQIDQLDPKAFLRQFIRINIEGLGSGRSAKRAMIRFAWQHDHHEDITQALRETAERIAISMQRIHHPNLRPPTPAMMFVVTRAVIGAIRSASLEKSPLLGSVEFEDELVQLAWGMLARPAEF</sequence>
<evidence type="ECO:0000259" key="6">
    <source>
        <dbReference type="PROSITE" id="PS50977"/>
    </source>
</evidence>
<dbReference type="PANTHER" id="PTHR30055:SF234">
    <property type="entry name" value="HTH-TYPE TRANSCRIPTIONAL REGULATOR BETI"/>
    <property type="match status" value="1"/>
</dbReference>
<dbReference type="Proteomes" id="UP000074561">
    <property type="component" value="Chromosome"/>
</dbReference>
<keyword evidence="2 4" id="KW-0238">DNA-binding</keyword>
<keyword evidence="1" id="KW-0805">Transcription regulation</keyword>
<dbReference type="PROSITE" id="PS50977">
    <property type="entry name" value="HTH_TETR_2"/>
    <property type="match status" value="1"/>
</dbReference>
<reference evidence="7 8" key="1">
    <citation type="submission" date="2015-11" db="EMBL/GenBank/DDBJ databases">
        <title>Exploring the genomic traits of fungus-feeding bacterial genus Collimonas.</title>
        <authorList>
            <person name="Song C."/>
            <person name="Schmidt R."/>
            <person name="de Jager V."/>
            <person name="Krzyzanowska D."/>
            <person name="Jongedijk E."/>
            <person name="Cankar K."/>
            <person name="Beekwilder J."/>
            <person name="van Veen A."/>
            <person name="de Boer W."/>
            <person name="van Veen J.A."/>
            <person name="Garbeva P."/>
        </authorList>
    </citation>
    <scope>NUCLEOTIDE SEQUENCE [LARGE SCALE GENOMIC DNA]</scope>
    <source>
        <strain evidence="7 8">Ter91</strain>
    </source>
</reference>
<organism evidence="7 8">
    <name type="scientific">Collimonas pratensis</name>
    <dbReference type="NCBI Taxonomy" id="279113"/>
    <lineage>
        <taxon>Bacteria</taxon>
        <taxon>Pseudomonadati</taxon>
        <taxon>Pseudomonadota</taxon>
        <taxon>Betaproteobacteria</taxon>
        <taxon>Burkholderiales</taxon>
        <taxon>Oxalobacteraceae</taxon>
        <taxon>Collimonas</taxon>
    </lineage>
</organism>
<evidence type="ECO:0000256" key="2">
    <source>
        <dbReference type="ARBA" id="ARBA00023125"/>
    </source>
</evidence>
<dbReference type="PRINTS" id="PR00455">
    <property type="entry name" value="HTHTETR"/>
</dbReference>
<dbReference type="Gene3D" id="1.10.357.10">
    <property type="entry name" value="Tetracycline Repressor, domain 2"/>
    <property type="match status" value="1"/>
</dbReference>
<proteinExistence type="predicted"/>
<evidence type="ECO:0000313" key="7">
    <source>
        <dbReference type="EMBL" id="AMP04547.1"/>
    </source>
</evidence>
<dbReference type="KEGG" id="cpra:CPter91_2181"/>
<dbReference type="InterPro" id="IPR001647">
    <property type="entry name" value="HTH_TetR"/>
</dbReference>
<dbReference type="SUPFAM" id="SSF46689">
    <property type="entry name" value="Homeodomain-like"/>
    <property type="match status" value="1"/>
</dbReference>
<evidence type="ECO:0000313" key="8">
    <source>
        <dbReference type="Proteomes" id="UP000074561"/>
    </source>
</evidence>
<dbReference type="GO" id="GO:0003700">
    <property type="term" value="F:DNA-binding transcription factor activity"/>
    <property type="evidence" value="ECO:0007669"/>
    <property type="project" value="TreeGrafter"/>
</dbReference>
<dbReference type="EMBL" id="CP013234">
    <property type="protein sequence ID" value="AMP04547.1"/>
    <property type="molecule type" value="Genomic_DNA"/>
</dbReference>
<dbReference type="AlphaFoldDB" id="A0A127Q3F5"/>
<evidence type="ECO:0000256" key="1">
    <source>
        <dbReference type="ARBA" id="ARBA00023015"/>
    </source>
</evidence>
<dbReference type="InterPro" id="IPR009057">
    <property type="entry name" value="Homeodomain-like_sf"/>
</dbReference>
<accession>A0A127Q3F5</accession>
<feature type="DNA-binding region" description="H-T-H motif" evidence="4">
    <location>
        <begin position="55"/>
        <end position="74"/>
    </location>
</feature>
<protein>
    <submittedName>
        <fullName evidence="7">Bacterial regulatory s, tetR family protein</fullName>
    </submittedName>
</protein>
<dbReference type="InterPro" id="IPR050109">
    <property type="entry name" value="HTH-type_TetR-like_transc_reg"/>
</dbReference>
<dbReference type="STRING" id="279113.CPter91_2181"/>
<dbReference type="GO" id="GO:0000976">
    <property type="term" value="F:transcription cis-regulatory region binding"/>
    <property type="evidence" value="ECO:0007669"/>
    <property type="project" value="TreeGrafter"/>
</dbReference>
<name>A0A127Q3F5_9BURK</name>
<feature type="domain" description="HTH tetR-type" evidence="6">
    <location>
        <begin position="32"/>
        <end position="92"/>
    </location>
</feature>
<dbReference type="PATRIC" id="fig|279113.9.peg.2165"/>